<dbReference type="EMBL" id="CP007451">
    <property type="protein sequence ID" value="AHW61337.1"/>
    <property type="molecule type" value="Genomic_DNA"/>
</dbReference>
<dbReference type="InterPro" id="IPR007712">
    <property type="entry name" value="RelE/ParE_toxin"/>
</dbReference>
<dbReference type="HOGENOM" id="CLU_155761_5_1_10"/>
<protein>
    <submittedName>
        <fullName evidence="2">Plasmid stabilization protein</fullName>
    </submittedName>
    <submittedName>
        <fullName evidence="3">mRNA interferase RelE/StbE</fullName>
    </submittedName>
</protein>
<organism evidence="3 5">
    <name type="scientific">Draconibacterium orientale</name>
    <dbReference type="NCBI Taxonomy" id="1168034"/>
    <lineage>
        <taxon>Bacteria</taxon>
        <taxon>Pseudomonadati</taxon>
        <taxon>Bacteroidota</taxon>
        <taxon>Bacteroidia</taxon>
        <taxon>Marinilabiliales</taxon>
        <taxon>Prolixibacteraceae</taxon>
        <taxon>Draconibacterium</taxon>
    </lineage>
</organism>
<reference evidence="2 4" key="1">
    <citation type="submission" date="2014-03" db="EMBL/GenBank/DDBJ databases">
        <title>Complete genome sequence of a deeply braunched marine Bacteroidia bacterium Draconibacterium orientale type strain FH5T.</title>
        <authorList>
            <person name="Li X."/>
            <person name="Wang X."/>
            <person name="Xie Z."/>
            <person name="Du Z."/>
            <person name="Chen G."/>
        </authorList>
    </citation>
    <scope>NUCLEOTIDE SEQUENCE [LARGE SCALE GENOMIC DNA]</scope>
    <source>
        <strain evidence="2 4">FH5</strain>
    </source>
</reference>
<reference evidence="3 5" key="2">
    <citation type="submission" date="2016-10" db="EMBL/GenBank/DDBJ databases">
        <authorList>
            <person name="de Groot N.N."/>
        </authorList>
    </citation>
    <scope>NUCLEOTIDE SEQUENCE [LARGE SCALE GENOMIC DNA]</scope>
    <source>
        <strain evidence="3 5">DSM 25947</strain>
    </source>
</reference>
<proteinExistence type="predicted"/>
<dbReference type="EMBL" id="FOHT01000068">
    <property type="protein sequence ID" value="SEU16420.1"/>
    <property type="molecule type" value="Genomic_DNA"/>
</dbReference>
<dbReference type="KEGG" id="dori:FH5T_21615"/>
<sequence>MKIEFTKKFQKQVVKSADRATKKKLLDIIQQTQQANSLNNIRKLKKLKGYNNTYRIRLGDYRIGIYIQKDTVIFAAFDHRSDIYKYFP</sequence>
<name>X5DLC3_9BACT</name>
<dbReference type="PANTHER" id="PTHR38813:SF1">
    <property type="entry name" value="TOXIN RELE1-RELATED"/>
    <property type="match status" value="1"/>
</dbReference>
<dbReference type="SUPFAM" id="SSF143011">
    <property type="entry name" value="RelE-like"/>
    <property type="match status" value="1"/>
</dbReference>
<dbReference type="InterPro" id="IPR052747">
    <property type="entry name" value="TA_system_RelE_toxin"/>
</dbReference>
<accession>X5DLC3</accession>
<evidence type="ECO:0000313" key="2">
    <source>
        <dbReference type="EMBL" id="AHW61337.1"/>
    </source>
</evidence>
<dbReference type="Pfam" id="PF05016">
    <property type="entry name" value="ParE_toxin"/>
    <property type="match status" value="1"/>
</dbReference>
<evidence type="ECO:0000313" key="5">
    <source>
        <dbReference type="Proteomes" id="UP000181981"/>
    </source>
</evidence>
<dbReference type="Proteomes" id="UP000181981">
    <property type="component" value="Unassembled WGS sequence"/>
</dbReference>
<dbReference type="PANTHER" id="PTHR38813">
    <property type="match status" value="1"/>
</dbReference>
<dbReference type="AlphaFoldDB" id="X5DLC3"/>
<dbReference type="InterPro" id="IPR035093">
    <property type="entry name" value="RelE/ParE_toxin_dom_sf"/>
</dbReference>
<dbReference type="RefSeq" id="WP_038563131.1">
    <property type="nucleotide sequence ID" value="NZ_FOHT01000068.1"/>
</dbReference>
<keyword evidence="4" id="KW-1185">Reference proteome</keyword>
<gene>
    <name evidence="2" type="ORF">FH5T_21615</name>
    <name evidence="3" type="ORF">SAMN05444285_1683</name>
</gene>
<dbReference type="Gene3D" id="3.30.2310.20">
    <property type="entry name" value="RelE-like"/>
    <property type="match status" value="1"/>
</dbReference>
<evidence type="ECO:0000313" key="3">
    <source>
        <dbReference type="EMBL" id="SEU16420.1"/>
    </source>
</evidence>
<keyword evidence="1" id="KW-1277">Toxin-antitoxin system</keyword>
<dbReference type="Proteomes" id="UP000023772">
    <property type="component" value="Chromosome"/>
</dbReference>
<dbReference type="eggNOG" id="COG2026">
    <property type="taxonomic scope" value="Bacteria"/>
</dbReference>
<dbReference type="STRING" id="1168034.FH5T_21615"/>
<evidence type="ECO:0000256" key="1">
    <source>
        <dbReference type="ARBA" id="ARBA00022649"/>
    </source>
</evidence>
<evidence type="ECO:0000313" key="4">
    <source>
        <dbReference type="Proteomes" id="UP000023772"/>
    </source>
</evidence>
<dbReference type="OrthoDB" id="5570653at2"/>